<evidence type="ECO:0000313" key="2">
    <source>
        <dbReference type="Proteomes" id="UP000807306"/>
    </source>
</evidence>
<evidence type="ECO:0000313" key="1">
    <source>
        <dbReference type="EMBL" id="KAF9526462.1"/>
    </source>
</evidence>
<protein>
    <submittedName>
        <fullName evidence="1">Uncharacterized protein</fullName>
    </submittedName>
</protein>
<sequence length="377" mass="41150">MLHGGRGFPLWFPSPSLNLSKEYRLKGFSIGDVGYFTPEGGFEFLFNILRAAKHPINGSASDVPEGFIPHSPLNARDIRKNWDFESGAYMCGPSVQASRVESAGLTFRSTSSEGAILTMPKGACKTELNSTSSFQRYVSQHAESWYKFAHGPCGRNVANGELRLVYGCDKSIAWGMAAFSNTTNAELKFSKSQHRSDGESSYSWEHSEIAEAARVGPGGHDNKDVGRLGNPARNQCLFLRSMTVTLATHIWEGLGLGIRAEPMFQESTLSLSDQSLWSMDPATILGTEYVFRLLSGVNAVLHAAEASGSSEVAVPVNKVRMQDGRKPFLNDVSLMVVSHPSSIINKLLFRLYPTATMAITTDAAWQAILPQVRSFAA</sequence>
<proteinExistence type="predicted"/>
<dbReference type="Proteomes" id="UP000807306">
    <property type="component" value="Unassembled WGS sequence"/>
</dbReference>
<comment type="caution">
    <text evidence="1">The sequence shown here is derived from an EMBL/GenBank/DDBJ whole genome shotgun (WGS) entry which is preliminary data.</text>
</comment>
<keyword evidence="2" id="KW-1185">Reference proteome</keyword>
<accession>A0A9P6ECC1</accession>
<dbReference type="OrthoDB" id="2662290at2759"/>
<gene>
    <name evidence="1" type="ORF">CPB83DRAFT_462872</name>
</gene>
<organism evidence="1 2">
    <name type="scientific">Crepidotus variabilis</name>
    <dbReference type="NCBI Taxonomy" id="179855"/>
    <lineage>
        <taxon>Eukaryota</taxon>
        <taxon>Fungi</taxon>
        <taxon>Dikarya</taxon>
        <taxon>Basidiomycota</taxon>
        <taxon>Agaricomycotina</taxon>
        <taxon>Agaricomycetes</taxon>
        <taxon>Agaricomycetidae</taxon>
        <taxon>Agaricales</taxon>
        <taxon>Agaricineae</taxon>
        <taxon>Crepidotaceae</taxon>
        <taxon>Crepidotus</taxon>
    </lineage>
</organism>
<reference evidence="1" key="1">
    <citation type="submission" date="2020-11" db="EMBL/GenBank/DDBJ databases">
        <authorList>
            <consortium name="DOE Joint Genome Institute"/>
            <person name="Ahrendt S."/>
            <person name="Riley R."/>
            <person name="Andreopoulos W."/>
            <person name="Labutti K."/>
            <person name="Pangilinan J."/>
            <person name="Ruiz-Duenas F.J."/>
            <person name="Barrasa J.M."/>
            <person name="Sanchez-Garcia M."/>
            <person name="Camarero S."/>
            <person name="Miyauchi S."/>
            <person name="Serrano A."/>
            <person name="Linde D."/>
            <person name="Babiker R."/>
            <person name="Drula E."/>
            <person name="Ayuso-Fernandez I."/>
            <person name="Pacheco R."/>
            <person name="Padilla G."/>
            <person name="Ferreira P."/>
            <person name="Barriuso J."/>
            <person name="Kellner H."/>
            <person name="Castanera R."/>
            <person name="Alfaro M."/>
            <person name="Ramirez L."/>
            <person name="Pisabarro A.G."/>
            <person name="Kuo A."/>
            <person name="Tritt A."/>
            <person name="Lipzen A."/>
            <person name="He G."/>
            <person name="Yan M."/>
            <person name="Ng V."/>
            <person name="Cullen D."/>
            <person name="Martin F."/>
            <person name="Rosso M.-N."/>
            <person name="Henrissat B."/>
            <person name="Hibbett D."/>
            <person name="Martinez A.T."/>
            <person name="Grigoriev I.V."/>
        </authorList>
    </citation>
    <scope>NUCLEOTIDE SEQUENCE</scope>
    <source>
        <strain evidence="1">CBS 506.95</strain>
    </source>
</reference>
<dbReference type="AlphaFoldDB" id="A0A9P6ECC1"/>
<dbReference type="EMBL" id="MU157871">
    <property type="protein sequence ID" value="KAF9526462.1"/>
    <property type="molecule type" value="Genomic_DNA"/>
</dbReference>
<name>A0A9P6ECC1_9AGAR</name>